<dbReference type="GO" id="GO:0008270">
    <property type="term" value="F:zinc ion binding"/>
    <property type="evidence" value="ECO:0007669"/>
    <property type="project" value="UniProtKB-KW"/>
</dbReference>
<reference evidence="10 11" key="1">
    <citation type="submission" date="2021-07" db="EMBL/GenBank/DDBJ databases">
        <authorList>
            <person name="Imarazene B."/>
            <person name="Zahm M."/>
            <person name="Klopp C."/>
            <person name="Cabau C."/>
            <person name="Beille S."/>
            <person name="Jouanno E."/>
            <person name="Castinel A."/>
            <person name="Lluch J."/>
            <person name="Gil L."/>
            <person name="Kuchtly C."/>
            <person name="Lopez Roques C."/>
            <person name="Donnadieu C."/>
            <person name="Parrinello H."/>
            <person name="Journot L."/>
            <person name="Du K."/>
            <person name="Schartl M."/>
            <person name="Retaux S."/>
            <person name="Guiguen Y."/>
        </authorList>
    </citation>
    <scope>NUCLEOTIDE SEQUENCE [LARGE SCALE GENOMIC DNA]</scope>
    <source>
        <strain evidence="10">Pach_M1</strain>
        <tissue evidence="10">Testis</tissue>
    </source>
</reference>
<evidence type="ECO:0000259" key="9">
    <source>
        <dbReference type="PROSITE" id="PS50157"/>
    </source>
</evidence>
<dbReference type="GO" id="GO:0000981">
    <property type="term" value="F:DNA-binding transcription factor activity, RNA polymerase II-specific"/>
    <property type="evidence" value="ECO:0007669"/>
    <property type="project" value="TreeGrafter"/>
</dbReference>
<dbReference type="PANTHER" id="PTHR24394">
    <property type="entry name" value="ZINC FINGER PROTEIN"/>
    <property type="match status" value="1"/>
</dbReference>
<protein>
    <submittedName>
        <fullName evidence="10">Zinc finger protein 658B-like</fullName>
    </submittedName>
</protein>
<feature type="domain" description="C2H2-type" evidence="9">
    <location>
        <begin position="308"/>
        <end position="335"/>
    </location>
</feature>
<dbReference type="Gene3D" id="3.30.160.60">
    <property type="entry name" value="Classic Zinc Finger"/>
    <property type="match status" value="4"/>
</dbReference>
<dbReference type="EMBL" id="JAICCE010000004">
    <property type="protein sequence ID" value="KAG9278255.1"/>
    <property type="molecule type" value="Genomic_DNA"/>
</dbReference>
<dbReference type="SUPFAM" id="SSF57667">
    <property type="entry name" value="beta-beta-alpha zinc fingers"/>
    <property type="match status" value="2"/>
</dbReference>
<comment type="subcellular location">
    <subcellularLocation>
        <location evidence="1">Nucleus</location>
    </subcellularLocation>
</comment>
<keyword evidence="6" id="KW-0539">Nucleus</keyword>
<evidence type="ECO:0000256" key="8">
    <source>
        <dbReference type="SAM" id="Coils"/>
    </source>
</evidence>
<organism evidence="10 11">
    <name type="scientific">Astyanax mexicanus</name>
    <name type="common">Blind cave fish</name>
    <name type="synonym">Astyanax fasciatus mexicanus</name>
    <dbReference type="NCBI Taxonomy" id="7994"/>
    <lineage>
        <taxon>Eukaryota</taxon>
        <taxon>Metazoa</taxon>
        <taxon>Chordata</taxon>
        <taxon>Craniata</taxon>
        <taxon>Vertebrata</taxon>
        <taxon>Euteleostomi</taxon>
        <taxon>Actinopterygii</taxon>
        <taxon>Neopterygii</taxon>
        <taxon>Teleostei</taxon>
        <taxon>Ostariophysi</taxon>
        <taxon>Characiformes</taxon>
        <taxon>Characoidei</taxon>
        <taxon>Acestrorhamphidae</taxon>
        <taxon>Acestrorhamphinae</taxon>
        <taxon>Astyanax</taxon>
    </lineage>
</organism>
<accession>A0A8T2M921</accession>
<evidence type="ECO:0000256" key="3">
    <source>
        <dbReference type="ARBA" id="ARBA00022737"/>
    </source>
</evidence>
<evidence type="ECO:0000256" key="6">
    <source>
        <dbReference type="ARBA" id="ARBA00023242"/>
    </source>
</evidence>
<dbReference type="PROSITE" id="PS00028">
    <property type="entry name" value="ZINC_FINGER_C2H2_1"/>
    <property type="match status" value="4"/>
</dbReference>
<feature type="domain" description="C2H2-type" evidence="9">
    <location>
        <begin position="280"/>
        <end position="307"/>
    </location>
</feature>
<feature type="domain" description="C2H2-type" evidence="9">
    <location>
        <begin position="336"/>
        <end position="361"/>
    </location>
</feature>
<dbReference type="InterPro" id="IPR013087">
    <property type="entry name" value="Znf_C2H2_type"/>
</dbReference>
<dbReference type="FunFam" id="3.30.160.60:FF:000446">
    <property type="entry name" value="Zinc finger protein"/>
    <property type="match status" value="1"/>
</dbReference>
<evidence type="ECO:0000256" key="7">
    <source>
        <dbReference type="PROSITE-ProRule" id="PRU00042"/>
    </source>
</evidence>
<gene>
    <name evidence="10" type="ORF">AMEX_G6090</name>
</gene>
<sequence length="361" mass="40063">MSQTARFQSQLASIMEALANAAVAEICELVNDGYGVLRLEISRREKENEGLRRKLLALELRAAREKAQRTGSWAREEPAKSRAEARCRVKSSLRAQATVHIHEDPPPVTQVEPKQECNDVLIVETSNVQIQDTGCSTTNEQVIHPIEREELDEQNLFGQRLEALDQPHTNTHMLTDSITHDTHASDNHNLTFPPTCSYSMTSEPIPAHISADTQFTMHGTEHAPAHMTSPTSLPAHPQLPVITTESGSGSLFVCPFCGKSLASLKNLKIHVRVHTGEKPFACVQCGKRFSDSSNLKRHQSVHTGERRYRCSHCGKGFAQSGSLKVHLTIHTGQRGVRCAECGKTFISNTHLRNHMSHSHTK</sequence>
<name>A0A8T2M921_ASTMX</name>
<dbReference type="Pfam" id="PF00096">
    <property type="entry name" value="zf-C2H2"/>
    <property type="match status" value="4"/>
</dbReference>
<dbReference type="FunFam" id="3.30.160.60:FF:001927">
    <property type="entry name" value="Zinc finger protein 1184"/>
    <property type="match status" value="1"/>
</dbReference>
<keyword evidence="8" id="KW-0175">Coiled coil</keyword>
<evidence type="ECO:0000256" key="5">
    <source>
        <dbReference type="ARBA" id="ARBA00022833"/>
    </source>
</evidence>
<dbReference type="Proteomes" id="UP000752171">
    <property type="component" value="Unassembled WGS sequence"/>
</dbReference>
<dbReference type="PROSITE" id="PS50157">
    <property type="entry name" value="ZINC_FINGER_C2H2_2"/>
    <property type="match status" value="4"/>
</dbReference>
<keyword evidence="5" id="KW-0862">Zinc</keyword>
<evidence type="ECO:0000256" key="4">
    <source>
        <dbReference type="ARBA" id="ARBA00022771"/>
    </source>
</evidence>
<feature type="coiled-coil region" evidence="8">
    <location>
        <begin position="41"/>
        <end position="68"/>
    </location>
</feature>
<evidence type="ECO:0000313" key="11">
    <source>
        <dbReference type="Proteomes" id="UP000752171"/>
    </source>
</evidence>
<dbReference type="FunFam" id="3.30.160.60:FF:002343">
    <property type="entry name" value="Zinc finger protein 33A"/>
    <property type="match status" value="1"/>
</dbReference>
<keyword evidence="4 7" id="KW-0863">Zinc-finger</keyword>
<dbReference type="SMART" id="SM00355">
    <property type="entry name" value="ZnF_C2H2"/>
    <property type="match status" value="4"/>
</dbReference>
<evidence type="ECO:0000256" key="2">
    <source>
        <dbReference type="ARBA" id="ARBA00022723"/>
    </source>
</evidence>
<feature type="domain" description="C2H2-type" evidence="9">
    <location>
        <begin position="252"/>
        <end position="279"/>
    </location>
</feature>
<evidence type="ECO:0000256" key="1">
    <source>
        <dbReference type="ARBA" id="ARBA00004123"/>
    </source>
</evidence>
<keyword evidence="2" id="KW-0479">Metal-binding</keyword>
<proteinExistence type="predicted"/>
<dbReference type="AlphaFoldDB" id="A0A8T2M921"/>
<dbReference type="InterPro" id="IPR036236">
    <property type="entry name" value="Znf_C2H2_sf"/>
</dbReference>
<comment type="caution">
    <text evidence="10">The sequence shown here is derived from an EMBL/GenBank/DDBJ whole genome shotgun (WGS) entry which is preliminary data.</text>
</comment>
<evidence type="ECO:0000313" key="10">
    <source>
        <dbReference type="EMBL" id="KAG9278255.1"/>
    </source>
</evidence>
<dbReference type="PANTHER" id="PTHR24394:SF44">
    <property type="entry name" value="ZINC FINGER PROTEIN 271-LIKE"/>
    <property type="match status" value="1"/>
</dbReference>
<keyword evidence="3" id="KW-0677">Repeat</keyword>
<dbReference type="GO" id="GO:0005634">
    <property type="term" value="C:nucleus"/>
    <property type="evidence" value="ECO:0007669"/>
    <property type="project" value="UniProtKB-SubCell"/>
</dbReference>